<keyword evidence="2" id="KW-0201">Cytochrome c-type biogenesis</keyword>
<dbReference type="InterPro" id="IPR013766">
    <property type="entry name" value="Thioredoxin_domain"/>
</dbReference>
<dbReference type="InterPro" id="IPR013740">
    <property type="entry name" value="Redoxin"/>
</dbReference>
<dbReference type="PANTHER" id="PTHR42852:SF6">
    <property type="entry name" value="THIOL:DISULFIDE INTERCHANGE PROTEIN DSBE"/>
    <property type="match status" value="1"/>
</dbReference>
<dbReference type="SUPFAM" id="SSF52833">
    <property type="entry name" value="Thioredoxin-like"/>
    <property type="match status" value="1"/>
</dbReference>
<dbReference type="InterPro" id="IPR025380">
    <property type="entry name" value="DUF4369"/>
</dbReference>
<evidence type="ECO:0000313" key="7">
    <source>
        <dbReference type="Proteomes" id="UP000027442"/>
    </source>
</evidence>
<evidence type="ECO:0000256" key="4">
    <source>
        <dbReference type="ARBA" id="ARBA00023284"/>
    </source>
</evidence>
<dbReference type="InterPro" id="IPR036249">
    <property type="entry name" value="Thioredoxin-like_sf"/>
</dbReference>
<evidence type="ECO:0000313" key="6">
    <source>
        <dbReference type="EMBL" id="KDR51629.1"/>
    </source>
</evidence>
<dbReference type="PATRIC" id="fig|1122985.7.peg.2437"/>
<dbReference type="InterPro" id="IPR050553">
    <property type="entry name" value="Thioredoxin_ResA/DsbE_sf"/>
</dbReference>
<dbReference type="eggNOG" id="COG0526">
    <property type="taxonomic scope" value="Bacteria"/>
</dbReference>
<dbReference type="CDD" id="cd02966">
    <property type="entry name" value="TlpA_like_family"/>
    <property type="match status" value="1"/>
</dbReference>
<dbReference type="Pfam" id="PF08534">
    <property type="entry name" value="Redoxin"/>
    <property type="match status" value="1"/>
</dbReference>
<dbReference type="HOGENOM" id="CLU_042529_1_2_10"/>
<dbReference type="Gene3D" id="3.40.30.10">
    <property type="entry name" value="Glutaredoxin"/>
    <property type="match status" value="1"/>
</dbReference>
<keyword evidence="3" id="KW-1015">Disulfide bond</keyword>
<keyword evidence="7" id="KW-1185">Reference proteome</keyword>
<name>A0A069QHZ3_HOYLO</name>
<dbReference type="GO" id="GO:0030313">
    <property type="term" value="C:cell envelope"/>
    <property type="evidence" value="ECO:0007669"/>
    <property type="project" value="UniProtKB-SubCell"/>
</dbReference>
<organism evidence="6 7">
    <name type="scientific">Hoylesella loescheii DSM 19665 = JCM 12249 = ATCC 15930</name>
    <dbReference type="NCBI Taxonomy" id="1122985"/>
    <lineage>
        <taxon>Bacteria</taxon>
        <taxon>Pseudomonadati</taxon>
        <taxon>Bacteroidota</taxon>
        <taxon>Bacteroidia</taxon>
        <taxon>Bacteroidales</taxon>
        <taxon>Prevotellaceae</taxon>
        <taxon>Hoylesella</taxon>
    </lineage>
</organism>
<dbReference type="AlphaFoldDB" id="A0A069QHZ3"/>
<dbReference type="EMBL" id="JNGW01000098">
    <property type="protein sequence ID" value="KDR51629.1"/>
    <property type="molecule type" value="Genomic_DNA"/>
</dbReference>
<comment type="caution">
    <text evidence="6">The sequence shown here is derived from an EMBL/GenBank/DDBJ whole genome shotgun (WGS) entry which is preliminary data.</text>
</comment>
<dbReference type="PROSITE" id="PS51352">
    <property type="entry name" value="THIOREDOXIN_2"/>
    <property type="match status" value="1"/>
</dbReference>
<dbReference type="Pfam" id="PF14289">
    <property type="entry name" value="DUF4369"/>
    <property type="match status" value="1"/>
</dbReference>
<feature type="domain" description="Thioredoxin" evidence="5">
    <location>
        <begin position="283"/>
        <end position="430"/>
    </location>
</feature>
<dbReference type="GO" id="GO:0017004">
    <property type="term" value="P:cytochrome complex assembly"/>
    <property type="evidence" value="ECO:0007669"/>
    <property type="project" value="UniProtKB-KW"/>
</dbReference>
<sequence>MIKTIHLTRQHLCATLSTCARKLNTTGQQRFALVRNVALTLACSLMATKAMAQLPTPTLPQDNTETCVIRGQINSLVAAGAKAKVKNVSLCVDYGDGNLVQVASTVTNKGRFRFNRNITPANPSMLYYVTGLGSGAIPVWVESGEVNIVVPTITQGADATVTGPTTNTLYQAYFALARQRDLAYNDSVLALQRRKGADFMATNAGRDARQALRSAVEVEWNANRMQFLLEHNDLPLAPLLINRDLLPLFNKGYVRQLAQCISPALAKHPYTQTLENNIKALSLGEGNEVPDIRLPQEDGRTIMLSDLRGKHVLLTFWASWAPGCLDEMQNLKRIYDETRDATDKFAMVNMSIDRERDAWIRTVKALGINRPGWLQAYDTQNKVSPSANLFGVRDIPKCILITPDGKAISFTLMGIELFARVKQILSGDLYYLRDESADEGN</sequence>
<accession>A0A069QHZ3</accession>
<protein>
    <submittedName>
        <fullName evidence="6">Redoxin family protein</fullName>
    </submittedName>
</protein>
<dbReference type="Proteomes" id="UP000027442">
    <property type="component" value="Unassembled WGS sequence"/>
</dbReference>
<gene>
    <name evidence="6" type="ORF">HMPREF1991_02351</name>
</gene>
<keyword evidence="4" id="KW-0676">Redox-active center</keyword>
<dbReference type="RefSeq" id="WP_018966710.1">
    <property type="nucleotide sequence ID" value="NZ_KB899211.1"/>
</dbReference>
<evidence type="ECO:0000256" key="3">
    <source>
        <dbReference type="ARBA" id="ARBA00023157"/>
    </source>
</evidence>
<dbReference type="PANTHER" id="PTHR42852">
    <property type="entry name" value="THIOL:DISULFIDE INTERCHANGE PROTEIN DSBE"/>
    <property type="match status" value="1"/>
</dbReference>
<evidence type="ECO:0000256" key="1">
    <source>
        <dbReference type="ARBA" id="ARBA00004196"/>
    </source>
</evidence>
<evidence type="ECO:0000256" key="2">
    <source>
        <dbReference type="ARBA" id="ARBA00022748"/>
    </source>
</evidence>
<reference evidence="6 7" key="1">
    <citation type="submission" date="2013-08" db="EMBL/GenBank/DDBJ databases">
        <authorList>
            <person name="Weinstock G."/>
            <person name="Sodergren E."/>
            <person name="Wylie T."/>
            <person name="Fulton L."/>
            <person name="Fulton R."/>
            <person name="Fronick C."/>
            <person name="O'Laughlin M."/>
            <person name="Godfrey J."/>
            <person name="Miner T."/>
            <person name="Herter B."/>
            <person name="Appelbaum E."/>
            <person name="Cordes M."/>
            <person name="Lek S."/>
            <person name="Wollam A."/>
            <person name="Pepin K.H."/>
            <person name="Palsikar V.B."/>
            <person name="Mitreva M."/>
            <person name="Wilson R.K."/>
        </authorList>
    </citation>
    <scope>NUCLEOTIDE SEQUENCE [LARGE SCALE GENOMIC DNA]</scope>
    <source>
        <strain evidence="6 7">ATCC 15930</strain>
    </source>
</reference>
<evidence type="ECO:0000259" key="5">
    <source>
        <dbReference type="PROSITE" id="PS51352"/>
    </source>
</evidence>
<proteinExistence type="predicted"/>
<comment type="subcellular location">
    <subcellularLocation>
        <location evidence="1">Cell envelope</location>
    </subcellularLocation>
</comment>